<sequence length="264" mass="30272">MTSLEQLQKDFVEMLSQNSPKFEAHIAAQSGLAPKQRAEIYQNAYRIRLTKVLEQDHEMLGLYLGDDLFEEMANGYIAIYPSCAPSLREFGDRLPHFLSSQEPFSEHGILQEIALFERLLLHAFDAADSDILQFKQLQNIQQASWPNIQFQLHASVQLLTCHYSAVESWQALKSEQPPPSPDIMSERYWIIAREQDKRTGFYALSRCHYECLKSIQCGLPFGFVCEAAAHHTKSEEQGMMQVMELLQKGIELGWFQSDINLLQA</sequence>
<evidence type="ECO:0000313" key="2">
    <source>
        <dbReference type="EMBL" id="KZN58542.1"/>
    </source>
</evidence>
<dbReference type="RefSeq" id="WP_063375284.1">
    <property type="nucleotide sequence ID" value="NZ_AUXT01000006.1"/>
</dbReference>
<organism evidence="2 3">
    <name type="scientific">Pseudoalteromonas luteoviolacea NCIMB 1942</name>
    <dbReference type="NCBI Taxonomy" id="1365253"/>
    <lineage>
        <taxon>Bacteria</taxon>
        <taxon>Pseudomonadati</taxon>
        <taxon>Pseudomonadota</taxon>
        <taxon>Gammaproteobacteria</taxon>
        <taxon>Alteromonadales</taxon>
        <taxon>Pseudoalteromonadaceae</taxon>
        <taxon>Pseudoalteromonas</taxon>
    </lineage>
</organism>
<dbReference type="Gene3D" id="1.10.150.690">
    <property type="entry name" value="DUF2063"/>
    <property type="match status" value="1"/>
</dbReference>
<dbReference type="Proteomes" id="UP000076587">
    <property type="component" value="Unassembled WGS sequence"/>
</dbReference>
<accession>A0A167HUF9</accession>
<gene>
    <name evidence="2" type="ORF">N482_21675</name>
</gene>
<dbReference type="PATRIC" id="fig|1365253.3.peg.166"/>
<dbReference type="Pfam" id="PF09836">
    <property type="entry name" value="DUF2063"/>
    <property type="match status" value="1"/>
</dbReference>
<dbReference type="EMBL" id="AUXT01000006">
    <property type="protein sequence ID" value="KZN58542.1"/>
    <property type="molecule type" value="Genomic_DNA"/>
</dbReference>
<comment type="caution">
    <text evidence="2">The sequence shown here is derived from an EMBL/GenBank/DDBJ whole genome shotgun (WGS) entry which is preliminary data.</text>
</comment>
<feature type="domain" description="Putative DNA-binding" evidence="1">
    <location>
        <begin position="6"/>
        <end position="98"/>
    </location>
</feature>
<proteinExistence type="predicted"/>
<dbReference type="AlphaFoldDB" id="A0A167HUF9"/>
<evidence type="ECO:0000259" key="1">
    <source>
        <dbReference type="Pfam" id="PF09836"/>
    </source>
</evidence>
<dbReference type="InterPro" id="IPR018640">
    <property type="entry name" value="DUF2063"/>
</dbReference>
<evidence type="ECO:0000313" key="3">
    <source>
        <dbReference type="Proteomes" id="UP000076587"/>
    </source>
</evidence>
<dbReference type="OrthoDB" id="343356at2"/>
<reference evidence="2 3" key="1">
    <citation type="submission" date="2013-07" db="EMBL/GenBank/DDBJ databases">
        <title>Comparative Genomic and Metabolomic Analysis of Twelve Strains of Pseudoalteromonas luteoviolacea.</title>
        <authorList>
            <person name="Vynne N.G."/>
            <person name="Mansson M."/>
            <person name="Gram L."/>
        </authorList>
    </citation>
    <scope>NUCLEOTIDE SEQUENCE [LARGE SCALE GENOMIC DNA]</scope>
    <source>
        <strain evidence="2 3">NCIMB 1942</strain>
    </source>
</reference>
<name>A0A167HUF9_9GAMM</name>
<dbReference type="InterPro" id="IPR044922">
    <property type="entry name" value="DUF2063_N_sf"/>
</dbReference>
<protein>
    <recommendedName>
        <fullName evidence="1">Putative DNA-binding domain-containing protein</fullName>
    </recommendedName>
</protein>